<evidence type="ECO:0000313" key="2">
    <source>
        <dbReference type="EMBL" id="CAD7452524.1"/>
    </source>
</evidence>
<protein>
    <submittedName>
        <fullName evidence="2">Uncharacterized protein</fullName>
    </submittedName>
</protein>
<accession>A0A7R9I9I8</accession>
<organism evidence="2">
    <name type="scientific">Timema tahoe</name>
    <dbReference type="NCBI Taxonomy" id="61484"/>
    <lineage>
        <taxon>Eukaryota</taxon>
        <taxon>Metazoa</taxon>
        <taxon>Ecdysozoa</taxon>
        <taxon>Arthropoda</taxon>
        <taxon>Hexapoda</taxon>
        <taxon>Insecta</taxon>
        <taxon>Pterygota</taxon>
        <taxon>Neoptera</taxon>
        <taxon>Polyneoptera</taxon>
        <taxon>Phasmatodea</taxon>
        <taxon>Timematodea</taxon>
        <taxon>Timematoidea</taxon>
        <taxon>Timematidae</taxon>
        <taxon>Timema</taxon>
    </lineage>
</organism>
<feature type="region of interest" description="Disordered" evidence="1">
    <location>
        <begin position="1"/>
        <end position="32"/>
    </location>
</feature>
<dbReference type="AlphaFoldDB" id="A0A7R9I9I8"/>
<evidence type="ECO:0000256" key="1">
    <source>
        <dbReference type="SAM" id="MobiDB-lite"/>
    </source>
</evidence>
<dbReference type="EMBL" id="OE000121">
    <property type="protein sequence ID" value="CAD7452524.1"/>
    <property type="molecule type" value="Genomic_DNA"/>
</dbReference>
<proteinExistence type="predicted"/>
<gene>
    <name evidence="2" type="ORF">TTEB3V08_LOCUS702</name>
</gene>
<sequence>MEDATVLSPERPHNFHLPFDMDGDGDSASSQALCEREESWKRDSSEEVQFRFPDYKKHMELQQA</sequence>
<reference evidence="2" key="1">
    <citation type="submission" date="2020-11" db="EMBL/GenBank/DDBJ databases">
        <authorList>
            <person name="Tran Van P."/>
        </authorList>
    </citation>
    <scope>NUCLEOTIDE SEQUENCE</scope>
</reference>
<name>A0A7R9I9I8_9NEOP</name>